<dbReference type="GO" id="GO:0005643">
    <property type="term" value="C:nuclear pore"/>
    <property type="evidence" value="ECO:0007669"/>
    <property type="project" value="TreeGrafter"/>
</dbReference>
<protein>
    <recommendedName>
        <fullName evidence="8">Exportin-4</fullName>
    </recommendedName>
</protein>
<dbReference type="GO" id="GO:0005737">
    <property type="term" value="C:cytoplasm"/>
    <property type="evidence" value="ECO:0007669"/>
    <property type="project" value="UniProtKB-SubCell"/>
</dbReference>
<evidence type="ECO:0000313" key="10">
    <source>
        <dbReference type="EMBL" id="CAI5730266.1"/>
    </source>
</evidence>
<comment type="caution">
    <text evidence="10">The sequence shown here is derived from an EMBL/GenBank/DDBJ whole genome shotgun (WGS) entry which is preliminary data.</text>
</comment>
<evidence type="ECO:0000256" key="6">
    <source>
        <dbReference type="ARBA" id="ARBA00022927"/>
    </source>
</evidence>
<reference evidence="10" key="1">
    <citation type="submission" date="2022-12" db="EMBL/GenBank/DDBJ databases">
        <authorList>
            <person name="Webb A."/>
        </authorList>
    </citation>
    <scope>NUCLEOTIDE SEQUENCE</scope>
    <source>
        <strain evidence="10">Hp1</strain>
    </source>
</reference>
<evidence type="ECO:0000256" key="4">
    <source>
        <dbReference type="ARBA" id="ARBA00022448"/>
    </source>
</evidence>
<accession>A0AAV0U522</accession>
<keyword evidence="5" id="KW-0963">Cytoplasm</keyword>
<dbReference type="Proteomes" id="UP001162031">
    <property type="component" value="Unassembled WGS sequence"/>
</dbReference>
<evidence type="ECO:0000313" key="11">
    <source>
        <dbReference type="Proteomes" id="UP001162031"/>
    </source>
</evidence>
<evidence type="ECO:0000256" key="7">
    <source>
        <dbReference type="ARBA" id="ARBA00023242"/>
    </source>
</evidence>
<comment type="subcellular location">
    <subcellularLocation>
        <location evidence="2">Cytoplasm</location>
    </subcellularLocation>
    <subcellularLocation>
        <location evidence="1">Nucleus</location>
    </subcellularLocation>
</comment>
<dbReference type="AlphaFoldDB" id="A0AAV0U522"/>
<organism evidence="10 11">
    <name type="scientific">Hyaloperonospora brassicae</name>
    <name type="common">Brassica downy mildew</name>
    <name type="synonym">Peronospora brassicae</name>
    <dbReference type="NCBI Taxonomy" id="162125"/>
    <lineage>
        <taxon>Eukaryota</taxon>
        <taxon>Sar</taxon>
        <taxon>Stramenopiles</taxon>
        <taxon>Oomycota</taxon>
        <taxon>Peronosporomycetes</taxon>
        <taxon>Peronosporales</taxon>
        <taxon>Peronosporaceae</taxon>
        <taxon>Hyaloperonospora</taxon>
    </lineage>
</organism>
<evidence type="ECO:0000256" key="2">
    <source>
        <dbReference type="ARBA" id="ARBA00004496"/>
    </source>
</evidence>
<evidence type="ECO:0000256" key="1">
    <source>
        <dbReference type="ARBA" id="ARBA00004123"/>
    </source>
</evidence>
<dbReference type="InterPro" id="IPR001494">
    <property type="entry name" value="Importin-beta_N"/>
</dbReference>
<evidence type="ECO:0000256" key="5">
    <source>
        <dbReference type="ARBA" id="ARBA00022490"/>
    </source>
</evidence>
<keyword evidence="4" id="KW-0813">Transport</keyword>
<proteinExistence type="inferred from homology"/>
<keyword evidence="6" id="KW-0653">Protein transport</keyword>
<dbReference type="InterPro" id="IPR016024">
    <property type="entry name" value="ARM-type_fold"/>
</dbReference>
<comment type="similarity">
    <text evidence="3">Belongs to the exportin family.</text>
</comment>
<dbReference type="InterPro" id="IPR014877">
    <property type="entry name" value="XPO1_C_dom"/>
</dbReference>
<sequence length="1216" mass="133363">MDALEAACVALHATPAGPDAAHRRAEAESVLNHFKRSPSALVDALTLLRAGHTPPVVQFHCIATLRDVLLQRWTRLTHADKSQALDFLMHLLLERGALLSRFVAAAALQTTVLLVKRGWLDRLEAEQTALLHQMGGMLQDSTCGESASNSGDSGGGGGSSFRAAIGHRVLAAKWLLAFVTEFSSASRASNMLQPVEFHTKSRRALEKSGGLTTIAGLAISLLEDSIRSTTSACHGAAGEVPVEQVELLETAFRLCVELLNWQVEDARAGNLTWSLRASANDGETGNRPALTPQASWRPILVRLDLIHSAFNTYAFFRNVAAKNETLLHLARQFLIQLASLQGPIFERKTEQVQFLGEIFRGVVTVVHNPFLDLLAQDDIAGYELATRELIDCCQLFFRLVNNIGLEAFLQANSGQLLSSFIEELVSLTSKLLHSALDRIQRHIRDTPGDAIDELWELEGVGILLDAWVVLVSDPLLLEMNVSGPVKPEAEQALLLLSNASAPVVELYIRVQLELCALEILAVQDEDEDVEDNAASSAREQYELAAALARLNASASASLLVSLVQSLTASVGHELENLQGRDESTPMLLQLFEKLHFVVLFVGIFLADDYEGEQPGIPSQVRGTFRGVTAAEESPVVGLIVLIMSDVLGFESSRVAHSPMSDCVSPFVSEGLFKTITRLCATYFAPSVLDDLNESAPAILHAFAVQSGGRAIELLNFLVQKATVYLLHWPTQPIVMENLIELLLVLSNTRAISAVLSLPMWQSLVQANASAGSFMAILAGENTATLNAAVAKIPANLRGRLTEALCRAGMASLDPSMRVAHFQAVSQPAEQRLRQLIALPAFDSKQTVNDVRVQEELKLLIEIYSGIARSAEANSHAPITAFCLPALPVIVKMFTMFQDDTQIANAILTFFCLMVEAQLCYLSPRDALQVYTVVDELVRAYCRHNLGKKSTLGCAEEENYADLLALLTLLSHLVSKDFIDFSEDATTEQEQNDVSHASSVVADVVFSGLSQVIPLMTEQLLAYPSLSKQYFTLVSYMVEVYAEKLVSLSSELFQMLLHSLLVGMRHVSVDVVRNSFQALGELASYHWKARQGQEPGLDAHYQHHPEMFMVFLRIIFRMALFDDFDPVILDVCAGSLYPLILIEQARFSALTEEMVREQENLDAANQQRLTSAFAKLISFVSPGDIATGTASTRKMRMQFKTNLYAFVAEVRGFLQVK</sequence>
<evidence type="ECO:0000256" key="8">
    <source>
        <dbReference type="ARBA" id="ARBA00040444"/>
    </source>
</evidence>
<dbReference type="PANTHER" id="PTHR12596">
    <property type="entry name" value="EXPORTIN 4,7-RELATED"/>
    <property type="match status" value="1"/>
</dbReference>
<dbReference type="InterPro" id="IPR044189">
    <property type="entry name" value="XPO4/7-like"/>
</dbReference>
<dbReference type="Pfam" id="PF08767">
    <property type="entry name" value="CRM1_C"/>
    <property type="match status" value="1"/>
</dbReference>
<dbReference type="GO" id="GO:0006611">
    <property type="term" value="P:protein export from nucleus"/>
    <property type="evidence" value="ECO:0007669"/>
    <property type="project" value="TreeGrafter"/>
</dbReference>
<dbReference type="PANTHER" id="PTHR12596:SF1">
    <property type="entry name" value="EXPORTIN-4"/>
    <property type="match status" value="1"/>
</dbReference>
<evidence type="ECO:0000256" key="3">
    <source>
        <dbReference type="ARBA" id="ARBA00009466"/>
    </source>
</evidence>
<dbReference type="SUPFAM" id="SSF48371">
    <property type="entry name" value="ARM repeat"/>
    <property type="match status" value="1"/>
</dbReference>
<dbReference type="Gene3D" id="1.25.10.10">
    <property type="entry name" value="Leucine-rich Repeat Variant"/>
    <property type="match status" value="2"/>
</dbReference>
<dbReference type="GO" id="GO:0031267">
    <property type="term" value="F:small GTPase binding"/>
    <property type="evidence" value="ECO:0007669"/>
    <property type="project" value="InterPro"/>
</dbReference>
<dbReference type="PROSITE" id="PS50166">
    <property type="entry name" value="IMPORTIN_B_NT"/>
    <property type="match status" value="1"/>
</dbReference>
<feature type="domain" description="Importin N-terminal" evidence="9">
    <location>
        <begin position="27"/>
        <end position="94"/>
    </location>
</feature>
<gene>
    <name evidence="10" type="ORF">HBR001_LOCUS4793</name>
</gene>
<dbReference type="InterPro" id="IPR011989">
    <property type="entry name" value="ARM-like"/>
</dbReference>
<keyword evidence="11" id="KW-1185">Reference proteome</keyword>
<keyword evidence="7" id="KW-0539">Nucleus</keyword>
<dbReference type="EMBL" id="CANTFL010001025">
    <property type="protein sequence ID" value="CAI5730266.1"/>
    <property type="molecule type" value="Genomic_DNA"/>
</dbReference>
<name>A0AAV0U522_HYABA</name>
<dbReference type="GO" id="GO:0005049">
    <property type="term" value="F:nuclear export signal receptor activity"/>
    <property type="evidence" value="ECO:0007669"/>
    <property type="project" value="InterPro"/>
</dbReference>
<evidence type="ECO:0000259" key="9">
    <source>
        <dbReference type="PROSITE" id="PS50166"/>
    </source>
</evidence>